<dbReference type="Proteomes" id="UP000793456">
    <property type="component" value="Chromosome XVII"/>
</dbReference>
<organism evidence="1 2">
    <name type="scientific">Larimichthys crocea</name>
    <name type="common">Large yellow croaker</name>
    <name type="synonym">Pseudosciaena crocea</name>
    <dbReference type="NCBI Taxonomy" id="215358"/>
    <lineage>
        <taxon>Eukaryota</taxon>
        <taxon>Metazoa</taxon>
        <taxon>Chordata</taxon>
        <taxon>Craniata</taxon>
        <taxon>Vertebrata</taxon>
        <taxon>Euteleostomi</taxon>
        <taxon>Actinopterygii</taxon>
        <taxon>Neopterygii</taxon>
        <taxon>Teleostei</taxon>
        <taxon>Neoteleostei</taxon>
        <taxon>Acanthomorphata</taxon>
        <taxon>Eupercaria</taxon>
        <taxon>Sciaenidae</taxon>
        <taxon>Larimichthys</taxon>
    </lineage>
</organism>
<gene>
    <name evidence="1" type="ORF">E3U43_006048</name>
</gene>
<proteinExistence type="predicted"/>
<sequence length="79" mass="8740">MLISTPSSDATLYTQQKEENEKQHCNLAIRKITVATIVGEGSDAMLTIQHHQLVLAALGIPGDHEIFFQASEVLPRRIN</sequence>
<dbReference type="EMBL" id="CM011690">
    <property type="protein sequence ID" value="TMS08565.1"/>
    <property type="molecule type" value="Genomic_DNA"/>
</dbReference>
<keyword evidence="2" id="KW-1185">Reference proteome</keyword>
<evidence type="ECO:0000313" key="2">
    <source>
        <dbReference type="Proteomes" id="UP000793456"/>
    </source>
</evidence>
<comment type="caution">
    <text evidence="1">The sequence shown here is derived from an EMBL/GenBank/DDBJ whole genome shotgun (WGS) entry which is preliminary data.</text>
</comment>
<protein>
    <submittedName>
        <fullName evidence="1">Uncharacterized protein</fullName>
    </submittedName>
</protein>
<accession>A0ACD3QN13</accession>
<evidence type="ECO:0000313" key="1">
    <source>
        <dbReference type="EMBL" id="TMS08565.1"/>
    </source>
</evidence>
<name>A0ACD3QN13_LARCR</name>
<reference evidence="1" key="1">
    <citation type="submission" date="2018-11" db="EMBL/GenBank/DDBJ databases">
        <title>The sequence and de novo assembly of Larimichthys crocea genome using PacBio and Hi-C technologies.</title>
        <authorList>
            <person name="Xu P."/>
            <person name="Chen B."/>
            <person name="Zhou Z."/>
            <person name="Ke Q."/>
            <person name="Wu Y."/>
            <person name="Bai H."/>
            <person name="Pu F."/>
        </authorList>
    </citation>
    <scope>NUCLEOTIDE SEQUENCE</scope>
    <source>
        <tissue evidence="1">Muscle</tissue>
    </source>
</reference>